<gene>
    <name evidence="2" type="ORF">PT015_15005</name>
</gene>
<sequence>MQQTPESEVAPNPRRIRNAATSALIIVFLLTGVAWNLPDAAITRAIAPILRPIALPLGLDQSWSMYAPNPPRQQENIEVHVTMADGSDRAWTLPQLNPVLGVELSHRWRKVKETLVTDRQSRADFAHWVVRELSRPGDHPRRVEMILRTESISPPGTNEPRHTGAESLYIESLANDR</sequence>
<dbReference type="RefSeq" id="WP_285185444.1">
    <property type="nucleotide sequence ID" value="NZ_CP126981.1"/>
</dbReference>
<keyword evidence="1" id="KW-0812">Transmembrane</keyword>
<evidence type="ECO:0000313" key="2">
    <source>
        <dbReference type="EMBL" id="WIM86217.1"/>
    </source>
</evidence>
<keyword evidence="1" id="KW-0472">Membrane</keyword>
<keyword evidence="1" id="KW-1133">Transmembrane helix</keyword>
<accession>A0ABY8VU74</accession>
<protein>
    <submittedName>
        <fullName evidence="2">Uncharacterized protein</fullName>
    </submittedName>
</protein>
<keyword evidence="3" id="KW-1185">Reference proteome</keyword>
<reference evidence="2 3" key="1">
    <citation type="journal article" date="2023" name="Microbiol. Resour. Announc.">
        <title>Complete Genome Sequence of Mycobacterium wuenschmanii, a novel Nontuberculous Mycobacterium Isolated from a captive population of Amazon Milk Frogs.</title>
        <authorList>
            <person name="Hicks J."/>
            <person name="Zeineldin M."/>
            <person name="Ward H."/>
            <person name="Wuenschmann A."/>
            <person name="Camp P."/>
            <person name="Farrell D."/>
            <person name="Lehman K."/>
            <person name="Thacker T."/>
            <person name="Cuthbert E."/>
        </authorList>
    </citation>
    <scope>NUCLEOTIDE SEQUENCE [LARGE SCALE GENOMIC DNA]</scope>
    <source>
        <strain evidence="2 3">Wuenschmanii</strain>
    </source>
</reference>
<proteinExistence type="predicted"/>
<feature type="transmembrane region" description="Helical" evidence="1">
    <location>
        <begin position="20"/>
        <end position="37"/>
    </location>
</feature>
<name>A0ABY8VU74_9MYCO</name>
<dbReference type="EMBL" id="CP126981">
    <property type="protein sequence ID" value="WIM86217.1"/>
    <property type="molecule type" value="Genomic_DNA"/>
</dbReference>
<evidence type="ECO:0000313" key="3">
    <source>
        <dbReference type="Proteomes" id="UP001236585"/>
    </source>
</evidence>
<evidence type="ECO:0000256" key="1">
    <source>
        <dbReference type="SAM" id="Phobius"/>
    </source>
</evidence>
<dbReference type="Proteomes" id="UP001236585">
    <property type="component" value="Chromosome"/>
</dbReference>
<organism evidence="2 3">
    <name type="scientific">Candidatus Mycobacterium wuenschmannii</name>
    <dbReference type="NCBI Taxonomy" id="3027808"/>
    <lineage>
        <taxon>Bacteria</taxon>
        <taxon>Bacillati</taxon>
        <taxon>Actinomycetota</taxon>
        <taxon>Actinomycetes</taxon>
        <taxon>Mycobacteriales</taxon>
        <taxon>Mycobacteriaceae</taxon>
        <taxon>Mycobacterium</taxon>
    </lineage>
</organism>